<organism evidence="5 6">
    <name type="scientific">Willisornis vidua</name>
    <name type="common">Xingu scale-backed antbird</name>
    <dbReference type="NCBI Taxonomy" id="1566151"/>
    <lineage>
        <taxon>Eukaryota</taxon>
        <taxon>Metazoa</taxon>
        <taxon>Chordata</taxon>
        <taxon>Craniata</taxon>
        <taxon>Vertebrata</taxon>
        <taxon>Euteleostomi</taxon>
        <taxon>Archelosauria</taxon>
        <taxon>Archosauria</taxon>
        <taxon>Dinosauria</taxon>
        <taxon>Saurischia</taxon>
        <taxon>Theropoda</taxon>
        <taxon>Coelurosauria</taxon>
        <taxon>Aves</taxon>
        <taxon>Neognathae</taxon>
        <taxon>Neoaves</taxon>
        <taxon>Telluraves</taxon>
        <taxon>Australaves</taxon>
        <taxon>Passeriformes</taxon>
        <taxon>Thamnophilidae</taxon>
        <taxon>Willisornis</taxon>
    </lineage>
</organism>
<dbReference type="PANTHER" id="PTHR45632:SF17">
    <property type="entry name" value="KELCH-LIKE PROTEIN 31"/>
    <property type="match status" value="1"/>
</dbReference>
<dbReference type="Pfam" id="PF04116">
    <property type="entry name" value="FA_hydroxylase"/>
    <property type="match status" value="1"/>
</dbReference>
<feature type="transmembrane region" description="Helical" evidence="3">
    <location>
        <begin position="730"/>
        <end position="755"/>
    </location>
</feature>
<dbReference type="SUPFAM" id="SSF117281">
    <property type="entry name" value="Kelch motif"/>
    <property type="match status" value="1"/>
</dbReference>
<dbReference type="Gene3D" id="2.120.10.80">
    <property type="entry name" value="Kelch-type beta propeller"/>
    <property type="match status" value="1"/>
</dbReference>
<gene>
    <name evidence="5" type="primary">KLHL2</name>
    <name evidence="5" type="ORF">WISP_105623</name>
</gene>
<dbReference type="InterPro" id="IPR015915">
    <property type="entry name" value="Kelch-typ_b-propeller"/>
</dbReference>
<evidence type="ECO:0000259" key="4">
    <source>
        <dbReference type="PROSITE" id="PS50097"/>
    </source>
</evidence>
<protein>
    <submittedName>
        <fullName evidence="5">Kelch-like protein 2</fullName>
    </submittedName>
</protein>
<keyword evidence="1" id="KW-0880">Kelch repeat</keyword>
<dbReference type="SMART" id="SM00612">
    <property type="entry name" value="Kelch"/>
    <property type="match status" value="6"/>
</dbReference>
<proteinExistence type="predicted"/>
<dbReference type="InterPro" id="IPR011333">
    <property type="entry name" value="SKP1/BTB/POZ_sf"/>
</dbReference>
<evidence type="ECO:0000256" key="1">
    <source>
        <dbReference type="ARBA" id="ARBA00022441"/>
    </source>
</evidence>
<keyword evidence="2" id="KW-0677">Repeat</keyword>
<feature type="transmembrane region" description="Helical" evidence="3">
    <location>
        <begin position="679"/>
        <end position="700"/>
    </location>
</feature>
<feature type="domain" description="BTB" evidence="4">
    <location>
        <begin position="55"/>
        <end position="122"/>
    </location>
</feature>
<keyword evidence="6" id="KW-1185">Reference proteome</keyword>
<evidence type="ECO:0000313" key="5">
    <source>
        <dbReference type="EMBL" id="KAJ7410894.1"/>
    </source>
</evidence>
<reference evidence="5" key="1">
    <citation type="submission" date="2019-10" db="EMBL/GenBank/DDBJ databases">
        <authorList>
            <person name="Soares A.E.R."/>
            <person name="Aleixo A."/>
            <person name="Schneider P."/>
            <person name="Miyaki C.Y."/>
            <person name="Schneider M.P."/>
            <person name="Mello C."/>
            <person name="Vasconcelos A.T.R."/>
        </authorList>
    </citation>
    <scope>NUCLEOTIDE SEQUENCE</scope>
    <source>
        <tissue evidence="5">Muscle</tissue>
    </source>
</reference>
<dbReference type="Pfam" id="PF01344">
    <property type="entry name" value="Kelch_1"/>
    <property type="match status" value="6"/>
</dbReference>
<dbReference type="SMART" id="SM00875">
    <property type="entry name" value="BACK"/>
    <property type="match status" value="1"/>
</dbReference>
<dbReference type="Pfam" id="PF00651">
    <property type="entry name" value="BTB"/>
    <property type="match status" value="1"/>
</dbReference>
<dbReference type="Proteomes" id="UP001145742">
    <property type="component" value="Unassembled WGS sequence"/>
</dbReference>
<keyword evidence="3" id="KW-0812">Transmembrane</keyword>
<dbReference type="PROSITE" id="PS50097">
    <property type="entry name" value="BTB"/>
    <property type="match status" value="1"/>
</dbReference>
<dbReference type="SMART" id="SM00225">
    <property type="entry name" value="BTB"/>
    <property type="match status" value="1"/>
</dbReference>
<keyword evidence="3" id="KW-1133">Transmembrane helix</keyword>
<evidence type="ECO:0000256" key="3">
    <source>
        <dbReference type="SAM" id="Phobius"/>
    </source>
</evidence>
<dbReference type="EMBL" id="WHWB01034378">
    <property type="protein sequence ID" value="KAJ7410894.1"/>
    <property type="molecule type" value="Genomic_DNA"/>
</dbReference>
<name>A0ABQ9CX26_9PASS</name>
<comment type="caution">
    <text evidence="5">The sequence shown here is derived from an EMBL/GenBank/DDBJ whole genome shotgun (WGS) entry which is preliminary data.</text>
</comment>
<dbReference type="InterPro" id="IPR011705">
    <property type="entry name" value="BACK"/>
</dbReference>
<accession>A0ABQ9CX26</accession>
<feature type="transmembrane region" description="Helical" evidence="3">
    <location>
        <begin position="644"/>
        <end position="664"/>
    </location>
</feature>
<dbReference type="InterPro" id="IPR000210">
    <property type="entry name" value="BTB/POZ_dom"/>
</dbReference>
<keyword evidence="3" id="KW-0472">Membrane</keyword>
<feature type="transmembrane region" description="Helical" evidence="3">
    <location>
        <begin position="604"/>
        <end position="623"/>
    </location>
</feature>
<dbReference type="Gene3D" id="1.25.40.420">
    <property type="match status" value="1"/>
</dbReference>
<evidence type="ECO:0000313" key="6">
    <source>
        <dbReference type="Proteomes" id="UP001145742"/>
    </source>
</evidence>
<dbReference type="InterPro" id="IPR006652">
    <property type="entry name" value="Kelch_1"/>
</dbReference>
<dbReference type="InterPro" id="IPR006694">
    <property type="entry name" value="Fatty_acid_hydroxylase"/>
</dbReference>
<sequence length="835" mass="95837">MEMLLPPVCTKLCHQKPLDLKDDNTEIHCPVTVNPWHMKKAFKIMNELRSQNLLCDVTIVAEDMEIAAHRVVLAACSPYFHAMFTGEMSESRAKKVRIKEVDGWTLRMLIDYIYTAEIQVTEENVQQSLPIYAGRESENMEVVIIQWEKEIVVPLHFEQHFSDVVLSEEYLNLGVEQVCSLISSDKLTIASEEKVFEAVIAWVNHDKDVRQELMARLMEHVRLPLLSREYLVQRVEEEILVKNSSACKDYLIEAMKYHLLPTEQRALMKSTRTKLRTPASLPKLMMVVGGQAPKAIRSVECYDFKEERWHQVAELPSRRCRAGMVYMGGMVYAVGGFNGSLRVRTVDSYDPVKDQWTSVANMQDRRSTLGAAVLNGLLYAVGGFDGSTGLSSVEVYNLKTNEWFHVAPMNTRRSSVGVGVVGGKLYAVGGYDGASRQCLSSVECYDANTNEWSYVAEMSTRRSGAGVGVLNNLLYAVGGHDGPLVRKSVEVFDPIASTWKQVADMNMCRRNAGVCAVNGLLYVVGGDDGSCNLSTVEYYNPTTDKWTVVSSCMSTGRSYAVEYIDSFLPDNPLQQPFKNAWNYMLDNYTKFQIATWGSLIVHEVSYFLLCVPGFVFQFIPYMQKYKIQQDKPETWEKQWKCFKTLLFNHFFIQLPLICGTYYFTEYFNIPYEWEEMPRWYILVAQCFGCAVIEDAWHYFLHRLLHHKRIYKYIHKSPFGMQAEYAHPLETLILGTGFFIGIVVFCNHVVLLWAWVICRLMETIDVHSGYDVPLNPLHLVPFYAGARFHDFHHMNFIGNYASTFTWWDRIFGTDSQFIAYQEKEKKKQFITKKKAN</sequence>
<evidence type="ECO:0000256" key="2">
    <source>
        <dbReference type="ARBA" id="ARBA00022737"/>
    </source>
</evidence>
<dbReference type="PANTHER" id="PTHR45632">
    <property type="entry name" value="LD33804P"/>
    <property type="match status" value="1"/>
</dbReference>
<dbReference type="Gene3D" id="3.30.710.10">
    <property type="entry name" value="Potassium Channel Kv1.1, Chain A"/>
    <property type="match status" value="1"/>
</dbReference>
<dbReference type="SUPFAM" id="SSF54695">
    <property type="entry name" value="POZ domain"/>
    <property type="match status" value="1"/>
</dbReference>
<dbReference type="Pfam" id="PF07707">
    <property type="entry name" value="BACK"/>
    <property type="match status" value="1"/>
</dbReference>